<gene>
    <name evidence="5" type="ORF">SAMN02745221_02039</name>
</gene>
<dbReference type="GO" id="GO:0003677">
    <property type="term" value="F:DNA binding"/>
    <property type="evidence" value="ECO:0007669"/>
    <property type="project" value="UniProtKB-KW"/>
</dbReference>
<organism evidence="5 6">
    <name type="scientific">Thermosyntropha lipolytica DSM 11003</name>
    <dbReference type="NCBI Taxonomy" id="1123382"/>
    <lineage>
        <taxon>Bacteria</taxon>
        <taxon>Bacillati</taxon>
        <taxon>Bacillota</taxon>
        <taxon>Clostridia</taxon>
        <taxon>Eubacteriales</taxon>
        <taxon>Syntrophomonadaceae</taxon>
        <taxon>Thermosyntropha</taxon>
    </lineage>
</organism>
<reference evidence="6" key="1">
    <citation type="submission" date="2016-11" db="EMBL/GenBank/DDBJ databases">
        <authorList>
            <person name="Varghese N."/>
            <person name="Submissions S."/>
        </authorList>
    </citation>
    <scope>NUCLEOTIDE SEQUENCE [LARGE SCALE GENOMIC DNA]</scope>
    <source>
        <strain evidence="6">DSM 11003</strain>
    </source>
</reference>
<dbReference type="Proteomes" id="UP000242329">
    <property type="component" value="Unassembled WGS sequence"/>
</dbReference>
<keyword evidence="1" id="KW-0805">Transcription regulation</keyword>
<dbReference type="EMBL" id="FQWY01000050">
    <property type="protein sequence ID" value="SHH26038.1"/>
    <property type="molecule type" value="Genomic_DNA"/>
</dbReference>
<dbReference type="InterPro" id="IPR001845">
    <property type="entry name" value="HTH_ArsR_DNA-bd_dom"/>
</dbReference>
<dbReference type="SMART" id="SM00418">
    <property type="entry name" value="HTH_ARSR"/>
    <property type="match status" value="1"/>
</dbReference>
<dbReference type="PANTHER" id="PTHR33154">
    <property type="entry name" value="TRANSCRIPTIONAL REGULATOR, ARSR FAMILY"/>
    <property type="match status" value="1"/>
</dbReference>
<dbReference type="CDD" id="cd00090">
    <property type="entry name" value="HTH_ARSR"/>
    <property type="match status" value="1"/>
</dbReference>
<name>A0A1M5RIW7_9FIRM</name>
<dbReference type="Pfam" id="PF01022">
    <property type="entry name" value="HTH_5"/>
    <property type="match status" value="1"/>
</dbReference>
<feature type="domain" description="HTH arsR-type" evidence="4">
    <location>
        <begin position="1"/>
        <end position="88"/>
    </location>
</feature>
<keyword evidence="3" id="KW-0804">Transcription</keyword>
<dbReference type="PANTHER" id="PTHR33154:SF33">
    <property type="entry name" value="TRANSCRIPTIONAL REPRESSOR SDPR"/>
    <property type="match status" value="1"/>
</dbReference>
<dbReference type="PROSITE" id="PS50987">
    <property type="entry name" value="HTH_ARSR_2"/>
    <property type="match status" value="1"/>
</dbReference>
<keyword evidence="6" id="KW-1185">Reference proteome</keyword>
<dbReference type="GO" id="GO:0003700">
    <property type="term" value="F:DNA-binding transcription factor activity"/>
    <property type="evidence" value="ECO:0007669"/>
    <property type="project" value="InterPro"/>
</dbReference>
<dbReference type="STRING" id="1123382.SAMN02745221_02039"/>
<evidence type="ECO:0000313" key="5">
    <source>
        <dbReference type="EMBL" id="SHH26038.1"/>
    </source>
</evidence>
<protein>
    <submittedName>
        <fullName evidence="5">Transcriptional regulator, ArsR family</fullName>
    </submittedName>
</protein>
<sequence length="128" mass="15404">MYEEVFKALGEPTRLKIIRLLAEKELCVCDLEEIMDISQPRVSQHLKILKQAGLVKERKEGKKRICSFNREFFDWFMEEFSFFMHRPLHEVEEFAEEVKRMQNLDYDTCAIRRKSLSKKSRINGQEEK</sequence>
<dbReference type="SUPFAM" id="SSF46785">
    <property type="entry name" value="Winged helix' DNA-binding domain"/>
    <property type="match status" value="1"/>
</dbReference>
<dbReference type="AlphaFoldDB" id="A0A1M5RIW7"/>
<dbReference type="PRINTS" id="PR00778">
    <property type="entry name" value="HTHARSR"/>
</dbReference>
<dbReference type="InterPro" id="IPR011991">
    <property type="entry name" value="ArsR-like_HTH"/>
</dbReference>
<dbReference type="NCBIfam" id="NF033788">
    <property type="entry name" value="HTH_metalloreg"/>
    <property type="match status" value="1"/>
</dbReference>
<evidence type="ECO:0000256" key="3">
    <source>
        <dbReference type="ARBA" id="ARBA00023163"/>
    </source>
</evidence>
<dbReference type="InterPro" id="IPR051081">
    <property type="entry name" value="HTH_MetalResp_TranReg"/>
</dbReference>
<proteinExistence type="predicted"/>
<dbReference type="InterPro" id="IPR036388">
    <property type="entry name" value="WH-like_DNA-bd_sf"/>
</dbReference>
<dbReference type="RefSeq" id="WP_073093398.1">
    <property type="nucleotide sequence ID" value="NZ_FQWY01000050.1"/>
</dbReference>
<evidence type="ECO:0000256" key="1">
    <source>
        <dbReference type="ARBA" id="ARBA00023015"/>
    </source>
</evidence>
<evidence type="ECO:0000256" key="2">
    <source>
        <dbReference type="ARBA" id="ARBA00023125"/>
    </source>
</evidence>
<evidence type="ECO:0000259" key="4">
    <source>
        <dbReference type="PROSITE" id="PS50987"/>
    </source>
</evidence>
<accession>A0A1M5RIW7</accession>
<dbReference type="Gene3D" id="1.10.10.10">
    <property type="entry name" value="Winged helix-like DNA-binding domain superfamily/Winged helix DNA-binding domain"/>
    <property type="match status" value="1"/>
</dbReference>
<evidence type="ECO:0000313" key="6">
    <source>
        <dbReference type="Proteomes" id="UP000242329"/>
    </source>
</evidence>
<dbReference type="OrthoDB" id="9798835at2"/>
<keyword evidence="2" id="KW-0238">DNA-binding</keyword>
<dbReference type="InterPro" id="IPR036390">
    <property type="entry name" value="WH_DNA-bd_sf"/>
</dbReference>